<dbReference type="PANTHER" id="PTHR34216">
    <property type="match status" value="1"/>
</dbReference>
<accession>A0A099L2V3</accession>
<dbReference type="PATRIC" id="fig|28229.3.peg.829"/>
<dbReference type="AlphaFoldDB" id="A0A099L2V3"/>
<dbReference type="GO" id="GO:0005975">
    <property type="term" value="P:carbohydrate metabolic process"/>
    <property type="evidence" value="ECO:0007669"/>
    <property type="project" value="InterPro"/>
</dbReference>
<comment type="caution">
    <text evidence="1">The sequence shown here is derived from an EMBL/GenBank/DDBJ whole genome shotgun (WGS) entry which is preliminary data.</text>
</comment>
<dbReference type="InterPro" id="IPR011330">
    <property type="entry name" value="Glyco_hydro/deAcase_b/a-brl"/>
</dbReference>
<proteinExistence type="predicted"/>
<name>A0A099L2V3_COLPS</name>
<evidence type="ECO:0000313" key="1">
    <source>
        <dbReference type="EMBL" id="KGJ96785.1"/>
    </source>
</evidence>
<dbReference type="EMBL" id="JQEC01000006">
    <property type="protein sequence ID" value="KGJ96785.1"/>
    <property type="molecule type" value="Genomic_DNA"/>
</dbReference>
<sequence>MLKTIKIIILLIIKLIGGFWLAKKLNKGKTCVLCYHGFSHHDEHLFRPKLFMKPKSFAKRMAWLKSSNYQIVSLQQAIKERGHEGNHVVITMDDGWASTHELGKELIQLNGIPIMLYITSYYMKTQGVVINVALAYILWKSVGKEFQFKDEQLGIDKVYVIKPDDIAAITSDIRAIISQLDDIVERQAVIFRIAVQLEVSLYYKGQLLFRMLNKQELLELAQDQVNIQLHTHHHCSPKEEGPFNKEVEQNKDYILSIMANAQLDHFCYPSGEFYQKQSRWLENFGVTSATTVSPGLFTKNTDLLQIPRFLDGEDVHQIEFEAELCGLVGWFTDVTSYFDNTFSAN</sequence>
<protein>
    <submittedName>
        <fullName evidence="1">Polysaccharide deacetylase</fullName>
    </submittedName>
</protein>
<gene>
    <name evidence="1" type="ORF">GAB14E_1661</name>
</gene>
<dbReference type="PANTHER" id="PTHR34216:SF3">
    <property type="entry name" value="POLY-BETA-1,6-N-ACETYL-D-GLUCOSAMINE N-DEACETYLASE"/>
    <property type="match status" value="1"/>
</dbReference>
<dbReference type="InterPro" id="IPR051398">
    <property type="entry name" value="Polysacch_Deacetylase"/>
</dbReference>
<reference evidence="1 2" key="1">
    <citation type="submission" date="2014-08" db="EMBL/GenBank/DDBJ databases">
        <title>Genomic and Phenotypic Diversity of Colwellia psychrerythraea strains from Disparate Marine Basins.</title>
        <authorList>
            <person name="Techtmann S.M."/>
            <person name="Stelling S.C."/>
            <person name="Utturkar S.M."/>
            <person name="Alshibli N."/>
            <person name="Harris A."/>
            <person name="Brown S.D."/>
            <person name="Hazen T.C."/>
        </authorList>
    </citation>
    <scope>NUCLEOTIDE SEQUENCE [LARGE SCALE GENOMIC DNA]</scope>
    <source>
        <strain evidence="1 2">GAB14E</strain>
    </source>
</reference>
<dbReference type="Gene3D" id="3.20.20.370">
    <property type="entry name" value="Glycoside hydrolase/deacetylase"/>
    <property type="match status" value="1"/>
</dbReference>
<dbReference type="SUPFAM" id="SSF88713">
    <property type="entry name" value="Glycoside hydrolase/deacetylase"/>
    <property type="match status" value="1"/>
</dbReference>
<dbReference type="Proteomes" id="UP000029868">
    <property type="component" value="Unassembled WGS sequence"/>
</dbReference>
<organism evidence="1 2">
    <name type="scientific">Colwellia psychrerythraea</name>
    <name type="common">Vibrio psychroerythus</name>
    <dbReference type="NCBI Taxonomy" id="28229"/>
    <lineage>
        <taxon>Bacteria</taxon>
        <taxon>Pseudomonadati</taxon>
        <taxon>Pseudomonadota</taxon>
        <taxon>Gammaproteobacteria</taxon>
        <taxon>Alteromonadales</taxon>
        <taxon>Colwelliaceae</taxon>
        <taxon>Colwellia</taxon>
    </lineage>
</organism>
<evidence type="ECO:0000313" key="2">
    <source>
        <dbReference type="Proteomes" id="UP000029868"/>
    </source>
</evidence>
<dbReference type="RefSeq" id="WP_033080965.1">
    <property type="nucleotide sequence ID" value="NZ_JQEC01000006.1"/>
</dbReference>
<dbReference type="OrthoDB" id="9814639at2"/>